<evidence type="ECO:0000256" key="2">
    <source>
        <dbReference type="ARBA" id="ARBA00004496"/>
    </source>
</evidence>
<comment type="catalytic activity">
    <reaction evidence="1">
        <text>Cleavage of an N-acetyl or N-formyl amino acid from the N-terminus of a polypeptide.</text>
        <dbReference type="EC" id="3.4.19.1"/>
    </reaction>
</comment>
<evidence type="ECO:0000256" key="8">
    <source>
        <dbReference type="ARBA" id="ARBA00022990"/>
    </source>
</evidence>
<dbReference type="AlphaFoldDB" id="A0AAW1R376"/>
<feature type="domain" description="Acylamino-acid-releasing enzyme N-terminal" evidence="13">
    <location>
        <begin position="3"/>
        <end position="118"/>
    </location>
</feature>
<reference evidence="14 15" key="1">
    <citation type="journal article" date="2024" name="Nat. Commun.">
        <title>Phylogenomics reveals the evolutionary origins of lichenization in chlorophyte algae.</title>
        <authorList>
            <person name="Puginier C."/>
            <person name="Libourel C."/>
            <person name="Otte J."/>
            <person name="Skaloud P."/>
            <person name="Haon M."/>
            <person name="Grisel S."/>
            <person name="Petersen M."/>
            <person name="Berrin J.G."/>
            <person name="Delaux P.M."/>
            <person name="Dal Grande F."/>
            <person name="Keller J."/>
        </authorList>
    </citation>
    <scope>NUCLEOTIDE SEQUENCE [LARGE SCALE GENOMIC DNA]</scope>
    <source>
        <strain evidence="14 15">SAG 2145</strain>
    </source>
</reference>
<comment type="subcellular location">
    <subcellularLocation>
        <location evidence="2">Cytoplasm</location>
    </subcellularLocation>
</comment>
<dbReference type="InterPro" id="IPR002471">
    <property type="entry name" value="Pept_S9_AS"/>
</dbReference>
<keyword evidence="15" id="KW-1185">Reference proteome</keyword>
<comment type="similarity">
    <text evidence="4">Belongs to the peptidase S9C family.</text>
</comment>
<feature type="domain" description="Acylamino-acid-releasing enzyme N-terminal" evidence="13">
    <location>
        <begin position="120"/>
        <end position="347"/>
    </location>
</feature>
<dbReference type="PRINTS" id="PR00862">
    <property type="entry name" value="PROLIGOPTASE"/>
</dbReference>
<comment type="similarity">
    <text evidence="3 10">Belongs to the peptidase S9A family.</text>
</comment>
<keyword evidence="10" id="KW-0645">Protease</keyword>
<dbReference type="GO" id="GO:0006508">
    <property type="term" value="P:proteolysis"/>
    <property type="evidence" value="ECO:0007669"/>
    <property type="project" value="UniProtKB-KW"/>
</dbReference>
<evidence type="ECO:0000256" key="1">
    <source>
        <dbReference type="ARBA" id="ARBA00000721"/>
    </source>
</evidence>
<evidence type="ECO:0000256" key="3">
    <source>
        <dbReference type="ARBA" id="ARBA00005228"/>
    </source>
</evidence>
<name>A0AAW1R376_9CHLO</name>
<dbReference type="GO" id="GO:0004252">
    <property type="term" value="F:serine-type endopeptidase activity"/>
    <property type="evidence" value="ECO:0007669"/>
    <property type="project" value="UniProtKB-UniRule"/>
</dbReference>
<feature type="domain" description="Peptidase S9 prolyl oligopeptidase catalytic" evidence="12">
    <location>
        <begin position="417"/>
        <end position="631"/>
    </location>
</feature>
<dbReference type="InterPro" id="IPR045550">
    <property type="entry name" value="AARE_N"/>
</dbReference>
<evidence type="ECO:0000259" key="13">
    <source>
        <dbReference type="Pfam" id="PF19283"/>
    </source>
</evidence>
<dbReference type="Pfam" id="PF00326">
    <property type="entry name" value="Peptidase_S9"/>
    <property type="match status" value="1"/>
</dbReference>
<evidence type="ECO:0000256" key="4">
    <source>
        <dbReference type="ARBA" id="ARBA00010040"/>
    </source>
</evidence>
<keyword evidence="6" id="KW-0963">Cytoplasm</keyword>
<sequence>MSLVGRGGSEGTSAVLEVWGQGRLLRELHVPSKQHGPLYSDGWFSLGPAWSPDESRIAYVAEEPPTTETPKWSGAAKTDGQEATDALPTATPKSWQGIGEYQEDWGELNTGKKTPALFPVWSPEGDQLVFTAWPHSPPNAPQFGNRLGIVYCMNRPCSLFAVPVPPSSSQSASGEPVLLTPGRLSACSPRFLSDGSKLVFLSNEPAAQTMTHMGTAELLTLDWPGALQNPEEGSAHTLVPVVQQSDLEEFPGLYPHALSESCFAGGNEFVLLTSQWRSRMALLAIDLKTGKVQDIGFSNQSWSLLGAGQGWVAAAASSPTQPPRLMLARLPSASTASKHSQWEWTALGPLGNQTTPDAVQSTLDGLQWQTYQVKAMTDPTDMPFEAVVVRPKGKAALPGVLFPHGGPHSAFPAAYSNLVAFQAAQGYAVIAVNFRGSTGFGEDSIQSLPGHISVNDVEDCIAALDHVVAEGVVDRDRVAVSGGSHGGFLTGNLLGRHADRFKAGLARNPVMDLSLMIHVSDIPDWCYVEAFGVQEAKRRMAARPAIEDLARFKEVSPISVLHQVKAPVLLLLGAKDRRVPLADGQQYGAALRAQGGTAKVIVFPEDTHALDRPQTEFETMINMISWLQQHI</sequence>
<evidence type="ECO:0000256" key="11">
    <source>
        <dbReference type="SAM" id="MobiDB-lite"/>
    </source>
</evidence>
<dbReference type="EMBL" id="JALJOS010000016">
    <property type="protein sequence ID" value="KAK9828164.1"/>
    <property type="molecule type" value="Genomic_DNA"/>
</dbReference>
<evidence type="ECO:0000256" key="9">
    <source>
        <dbReference type="ARBA" id="ARBA00045885"/>
    </source>
</evidence>
<dbReference type="SUPFAM" id="SSF53474">
    <property type="entry name" value="alpha/beta-Hydrolases"/>
    <property type="match status" value="1"/>
</dbReference>
<evidence type="ECO:0000313" key="15">
    <source>
        <dbReference type="Proteomes" id="UP001438707"/>
    </source>
</evidence>
<evidence type="ECO:0000256" key="5">
    <source>
        <dbReference type="ARBA" id="ARBA00011881"/>
    </source>
</evidence>
<dbReference type="InterPro" id="IPR011042">
    <property type="entry name" value="6-blade_b-propeller_TolB-like"/>
</dbReference>
<dbReference type="SUPFAM" id="SSF82171">
    <property type="entry name" value="DPP6 N-terminal domain-like"/>
    <property type="match status" value="1"/>
</dbReference>
<keyword evidence="10" id="KW-0720">Serine protease</keyword>
<dbReference type="PROSITE" id="PS00708">
    <property type="entry name" value="PRO_ENDOPEP_SER"/>
    <property type="match status" value="1"/>
</dbReference>
<dbReference type="Gene3D" id="3.40.50.1820">
    <property type="entry name" value="alpha/beta hydrolase"/>
    <property type="match status" value="1"/>
</dbReference>
<gene>
    <name evidence="14" type="ORF">WJX74_001217</name>
</gene>
<keyword evidence="8" id="KW-0007">Acetylation</keyword>
<organism evidence="14 15">
    <name type="scientific">Apatococcus lobatus</name>
    <dbReference type="NCBI Taxonomy" id="904363"/>
    <lineage>
        <taxon>Eukaryota</taxon>
        <taxon>Viridiplantae</taxon>
        <taxon>Chlorophyta</taxon>
        <taxon>core chlorophytes</taxon>
        <taxon>Trebouxiophyceae</taxon>
        <taxon>Chlorellales</taxon>
        <taxon>Chlorellaceae</taxon>
        <taxon>Apatococcus</taxon>
    </lineage>
</organism>
<dbReference type="PANTHER" id="PTHR42776">
    <property type="entry name" value="SERINE PEPTIDASE S9 FAMILY MEMBER"/>
    <property type="match status" value="1"/>
</dbReference>
<evidence type="ECO:0000259" key="12">
    <source>
        <dbReference type="Pfam" id="PF00326"/>
    </source>
</evidence>
<dbReference type="EC" id="3.4.21.-" evidence="10"/>
<comment type="caution">
    <text evidence="14">The sequence shown here is derived from an EMBL/GenBank/DDBJ whole genome shotgun (WGS) entry which is preliminary data.</text>
</comment>
<comment type="function">
    <text evidence="9">This enzyme catalyzes the hydrolysis of the N-terminal peptide bond of an N-acetylated peptide to generate an N-acetylated amino acid and a peptide with a free N-terminus. It preferentially cleaves off Ac-Ala, Ac-Met and Ac-Ser. Also, involved in the degradation of oxidized and glycated proteins.</text>
</comment>
<evidence type="ECO:0000256" key="6">
    <source>
        <dbReference type="ARBA" id="ARBA00022490"/>
    </source>
</evidence>
<dbReference type="InterPro" id="IPR029058">
    <property type="entry name" value="AB_hydrolase_fold"/>
</dbReference>
<accession>A0AAW1R376</accession>
<dbReference type="InterPro" id="IPR001375">
    <property type="entry name" value="Peptidase_S9_cat"/>
</dbReference>
<dbReference type="PANTHER" id="PTHR42776:SF4">
    <property type="entry name" value="ACYLAMINO-ACID-RELEASING ENZYME"/>
    <property type="match status" value="1"/>
</dbReference>
<dbReference type="InterPro" id="IPR002470">
    <property type="entry name" value="Peptidase_S9A"/>
</dbReference>
<proteinExistence type="inferred from homology"/>
<feature type="region of interest" description="Disordered" evidence="11">
    <location>
        <begin position="64"/>
        <end position="86"/>
    </location>
</feature>
<evidence type="ECO:0000256" key="10">
    <source>
        <dbReference type="RuleBase" id="RU368024"/>
    </source>
</evidence>
<dbReference type="GO" id="GO:0005737">
    <property type="term" value="C:cytoplasm"/>
    <property type="evidence" value="ECO:0007669"/>
    <property type="project" value="UniProtKB-SubCell"/>
</dbReference>
<evidence type="ECO:0000313" key="14">
    <source>
        <dbReference type="EMBL" id="KAK9828164.1"/>
    </source>
</evidence>
<protein>
    <recommendedName>
        <fullName evidence="10">Prolyl endopeptidase</fullName>
        <ecNumber evidence="10">3.4.21.-</ecNumber>
    </recommendedName>
</protein>
<dbReference type="GO" id="GO:0008242">
    <property type="term" value="F:omega peptidase activity"/>
    <property type="evidence" value="ECO:0007669"/>
    <property type="project" value="UniProtKB-EC"/>
</dbReference>
<dbReference type="Pfam" id="PF19283">
    <property type="entry name" value="APEH_N"/>
    <property type="match status" value="2"/>
</dbReference>
<comment type="subunit">
    <text evidence="5">Homotetramer.</text>
</comment>
<keyword evidence="7 10" id="KW-0378">Hydrolase</keyword>
<evidence type="ECO:0000256" key="7">
    <source>
        <dbReference type="ARBA" id="ARBA00022801"/>
    </source>
</evidence>
<dbReference type="Proteomes" id="UP001438707">
    <property type="component" value="Unassembled WGS sequence"/>
</dbReference>
<dbReference type="Gene3D" id="2.120.10.30">
    <property type="entry name" value="TolB, C-terminal domain"/>
    <property type="match status" value="1"/>
</dbReference>